<dbReference type="RefSeq" id="WP_174139634.1">
    <property type="nucleotide sequence ID" value="NZ_JABUFE010000013.1"/>
</dbReference>
<name>A0ABX2IZ48_9RHOB</name>
<proteinExistence type="predicted"/>
<accession>A0ABX2IZ48</accession>
<organism evidence="2 3">
    <name type="scientific">Parasulfitobacter algicola</name>
    <dbReference type="NCBI Taxonomy" id="2614809"/>
    <lineage>
        <taxon>Bacteria</taxon>
        <taxon>Pseudomonadati</taxon>
        <taxon>Pseudomonadota</taxon>
        <taxon>Alphaproteobacteria</taxon>
        <taxon>Rhodobacterales</taxon>
        <taxon>Roseobacteraceae</taxon>
        <taxon>Parasulfitobacter</taxon>
    </lineage>
</organism>
<feature type="transmembrane region" description="Helical" evidence="1">
    <location>
        <begin position="48"/>
        <end position="75"/>
    </location>
</feature>
<dbReference type="EMBL" id="JABUFE010000013">
    <property type="protein sequence ID" value="NSX56482.1"/>
    <property type="molecule type" value="Genomic_DNA"/>
</dbReference>
<gene>
    <name evidence="2" type="ORF">HRQ87_16970</name>
</gene>
<protein>
    <submittedName>
        <fullName evidence="2">Uncharacterized protein</fullName>
    </submittedName>
</protein>
<comment type="caution">
    <text evidence="2">The sequence shown here is derived from an EMBL/GenBank/DDBJ whole genome shotgun (WGS) entry which is preliminary data.</text>
</comment>
<keyword evidence="1" id="KW-0472">Membrane</keyword>
<evidence type="ECO:0000313" key="2">
    <source>
        <dbReference type="EMBL" id="NSX56482.1"/>
    </source>
</evidence>
<dbReference type="Proteomes" id="UP000777935">
    <property type="component" value="Unassembled WGS sequence"/>
</dbReference>
<keyword evidence="3" id="KW-1185">Reference proteome</keyword>
<reference evidence="2 3" key="1">
    <citation type="submission" date="2020-06" db="EMBL/GenBank/DDBJ databases">
        <title>Sulfitobacter algicola sp. nov., isolated from green algae.</title>
        <authorList>
            <person name="Wang C."/>
        </authorList>
    </citation>
    <scope>NUCLEOTIDE SEQUENCE [LARGE SCALE GENOMIC DNA]</scope>
    <source>
        <strain evidence="2 3">1151</strain>
    </source>
</reference>
<keyword evidence="1" id="KW-1133">Transmembrane helix</keyword>
<evidence type="ECO:0000313" key="3">
    <source>
        <dbReference type="Proteomes" id="UP000777935"/>
    </source>
</evidence>
<keyword evidence="1" id="KW-0812">Transmembrane</keyword>
<evidence type="ECO:0000256" key="1">
    <source>
        <dbReference type="SAM" id="Phobius"/>
    </source>
</evidence>
<sequence length="83" mass="9342">MKKVTLISLLVFIGALILGRYCLVEIWRIEDNYWKPDGSNLQQGQLDVLGILLLISLISIPASFLAFFIGLATIWGEYGKKQD</sequence>